<accession>A0A1F6PGC9</accession>
<dbReference type="GO" id="GO:0004817">
    <property type="term" value="F:cysteine-tRNA ligase activity"/>
    <property type="evidence" value="ECO:0007669"/>
    <property type="project" value="UniProtKB-UniRule"/>
</dbReference>
<dbReference type="InterPro" id="IPR009080">
    <property type="entry name" value="tRNAsynth_Ia_anticodon-bd"/>
</dbReference>
<evidence type="ECO:0000256" key="1">
    <source>
        <dbReference type="ARBA" id="ARBA00011245"/>
    </source>
</evidence>
<evidence type="ECO:0000259" key="11">
    <source>
        <dbReference type="Pfam" id="PF23493"/>
    </source>
</evidence>
<evidence type="ECO:0000256" key="9">
    <source>
        <dbReference type="HAMAP-Rule" id="MF_00041"/>
    </source>
</evidence>
<dbReference type="EC" id="6.1.1.16" evidence="9"/>
<name>A0A1F6PGC9_9BACT</name>
<keyword evidence="5 9" id="KW-0862">Zinc</keyword>
<dbReference type="PRINTS" id="PR00983">
    <property type="entry name" value="TRNASYNTHCYS"/>
</dbReference>
<dbReference type="SUPFAM" id="SSF52374">
    <property type="entry name" value="Nucleotidylyl transferase"/>
    <property type="match status" value="1"/>
</dbReference>
<dbReference type="EMBL" id="MFRE01000002">
    <property type="protein sequence ID" value="OGH95189.1"/>
    <property type="molecule type" value="Genomic_DNA"/>
</dbReference>
<feature type="domain" description="tRNA synthetases class I catalytic" evidence="10">
    <location>
        <begin position="15"/>
        <end position="337"/>
    </location>
</feature>
<dbReference type="GO" id="GO:0005524">
    <property type="term" value="F:ATP binding"/>
    <property type="evidence" value="ECO:0007669"/>
    <property type="project" value="UniProtKB-UniRule"/>
</dbReference>
<evidence type="ECO:0000256" key="8">
    <source>
        <dbReference type="ARBA" id="ARBA00023146"/>
    </source>
</evidence>
<dbReference type="GO" id="GO:0008270">
    <property type="term" value="F:zinc ion binding"/>
    <property type="evidence" value="ECO:0007669"/>
    <property type="project" value="UniProtKB-UniRule"/>
</dbReference>
<dbReference type="PANTHER" id="PTHR10890:SF3">
    <property type="entry name" value="CYSTEINE--TRNA LIGASE, CYTOPLASMIC"/>
    <property type="match status" value="1"/>
</dbReference>
<organism evidence="12 13">
    <name type="scientific">Candidatus Magasanikbacteria bacterium RIFOXYD2_FULL_41_14</name>
    <dbReference type="NCBI Taxonomy" id="1798709"/>
    <lineage>
        <taxon>Bacteria</taxon>
        <taxon>Candidatus Magasanikiibacteriota</taxon>
    </lineage>
</organism>
<dbReference type="AlphaFoldDB" id="A0A1F6PGC9"/>
<proteinExistence type="inferred from homology"/>
<keyword evidence="8 9" id="KW-0030">Aminoacyl-tRNA synthetase</keyword>
<dbReference type="Proteomes" id="UP000178254">
    <property type="component" value="Unassembled WGS sequence"/>
</dbReference>
<sequence>MLTIYNTLTRQKQEFKPLKKNKAGLYTCGPTVYNYAHIGNLRTYVFEDILKRSLLFLGYKVKHVMNITDVGHLTSDADTGEDKMEKGAKREGKTAWDIARFYTEAFEHDIAELNILPPDIYCRATDYIKEQINLIKKLEKKSFTYITSDGVYFDTAKFPDYGKMANLKNQELKAGARVDMGDKKSPNDFALWKFSHPLLASPSGRGRKPEPTRQMEWESPWGVGFPGWHIECSAMSVKFLGQPFDIHCGGIDHIPVHHTNEIAQSEATTGKPLANYWIHGEYLLTGNDKMAKSGDNFLTISTLKEKGFDPLAYRFFLLQTHYRKQLNFSWEALEAAQNGYKHLLDAVANCHPNHGSLQGVAQRSPVKMGGIDKNNDAKISQKFTSILEDDLNLPEALALVWDAIKTKTISQKTLFEFDKVLGLGLAEAIKSQSSPLPDAVAVLLAQRNEARARRDFKASDELRAQIEALGFEVKDTTQNTQVTKR</sequence>
<dbReference type="GO" id="GO:0005829">
    <property type="term" value="C:cytosol"/>
    <property type="evidence" value="ECO:0007669"/>
    <property type="project" value="TreeGrafter"/>
</dbReference>
<comment type="caution">
    <text evidence="12">The sequence shown here is derived from an EMBL/GenBank/DDBJ whole genome shotgun (WGS) entry which is preliminary data.</text>
</comment>
<comment type="catalytic activity">
    <reaction evidence="9">
        <text>tRNA(Cys) + L-cysteine + ATP = L-cysteinyl-tRNA(Cys) + AMP + diphosphate</text>
        <dbReference type="Rhea" id="RHEA:17773"/>
        <dbReference type="Rhea" id="RHEA-COMP:9661"/>
        <dbReference type="Rhea" id="RHEA-COMP:9679"/>
        <dbReference type="ChEBI" id="CHEBI:30616"/>
        <dbReference type="ChEBI" id="CHEBI:33019"/>
        <dbReference type="ChEBI" id="CHEBI:35235"/>
        <dbReference type="ChEBI" id="CHEBI:78442"/>
        <dbReference type="ChEBI" id="CHEBI:78517"/>
        <dbReference type="ChEBI" id="CHEBI:456215"/>
        <dbReference type="EC" id="6.1.1.16"/>
    </reaction>
</comment>
<evidence type="ECO:0000256" key="5">
    <source>
        <dbReference type="ARBA" id="ARBA00022833"/>
    </source>
</evidence>
<dbReference type="Pfam" id="PF01406">
    <property type="entry name" value="tRNA-synt_1e"/>
    <property type="match status" value="1"/>
</dbReference>
<evidence type="ECO:0000259" key="10">
    <source>
        <dbReference type="Pfam" id="PF01406"/>
    </source>
</evidence>
<feature type="short sequence motif" description="'HIGH' region" evidence="9">
    <location>
        <begin position="30"/>
        <end position="40"/>
    </location>
</feature>
<evidence type="ECO:0000313" key="13">
    <source>
        <dbReference type="Proteomes" id="UP000178254"/>
    </source>
</evidence>
<feature type="binding site" evidence="9">
    <location>
        <position position="232"/>
    </location>
    <ligand>
        <name>Zn(2+)</name>
        <dbReference type="ChEBI" id="CHEBI:29105"/>
    </ligand>
</feature>
<dbReference type="InterPro" id="IPR015803">
    <property type="entry name" value="Cys-tRNA-ligase"/>
</dbReference>
<dbReference type="CDD" id="cd00672">
    <property type="entry name" value="CysRS_core"/>
    <property type="match status" value="1"/>
</dbReference>
<dbReference type="Pfam" id="PF23493">
    <property type="entry name" value="CysS_C"/>
    <property type="match status" value="1"/>
</dbReference>
<keyword evidence="2 9" id="KW-0436">Ligase</keyword>
<comment type="subcellular location">
    <subcellularLocation>
        <location evidence="9">Cytoplasm</location>
    </subcellularLocation>
</comment>
<protein>
    <recommendedName>
        <fullName evidence="9">Cysteine--tRNA ligase</fullName>
        <ecNumber evidence="9">6.1.1.16</ecNumber>
    </recommendedName>
    <alternativeName>
        <fullName evidence="9">Cysteinyl-tRNA synthetase</fullName>
        <shortName evidence="9">CysRS</shortName>
    </alternativeName>
</protein>
<dbReference type="STRING" id="1798709.A2538_03390"/>
<keyword evidence="9" id="KW-0963">Cytoplasm</keyword>
<dbReference type="HAMAP" id="MF_00041">
    <property type="entry name" value="Cys_tRNA_synth"/>
    <property type="match status" value="1"/>
</dbReference>
<evidence type="ECO:0000256" key="3">
    <source>
        <dbReference type="ARBA" id="ARBA00022723"/>
    </source>
</evidence>
<feature type="binding site" evidence="9">
    <location>
        <position position="261"/>
    </location>
    <ligand>
        <name>Zn(2+)</name>
        <dbReference type="ChEBI" id="CHEBI:29105"/>
    </ligand>
</feature>
<keyword evidence="6 9" id="KW-0067">ATP-binding</keyword>
<comment type="similarity">
    <text evidence="9">Belongs to the class-I aminoacyl-tRNA synthetase family.</text>
</comment>
<dbReference type="InterPro" id="IPR024909">
    <property type="entry name" value="Cys-tRNA/MSH_ligase"/>
</dbReference>
<dbReference type="Gene3D" id="3.40.50.620">
    <property type="entry name" value="HUPs"/>
    <property type="match status" value="1"/>
</dbReference>
<dbReference type="PANTHER" id="PTHR10890">
    <property type="entry name" value="CYSTEINYL-TRNA SYNTHETASE"/>
    <property type="match status" value="1"/>
</dbReference>
<dbReference type="NCBIfam" id="TIGR00435">
    <property type="entry name" value="cysS"/>
    <property type="match status" value="1"/>
</dbReference>
<feature type="binding site" evidence="9">
    <location>
        <position position="257"/>
    </location>
    <ligand>
        <name>Zn(2+)</name>
        <dbReference type="ChEBI" id="CHEBI:29105"/>
    </ligand>
</feature>
<gene>
    <name evidence="9" type="primary">cysS</name>
    <name evidence="12" type="ORF">A2538_03390</name>
</gene>
<dbReference type="InterPro" id="IPR032678">
    <property type="entry name" value="tRNA-synt_1_cat_dom"/>
</dbReference>
<evidence type="ECO:0000256" key="7">
    <source>
        <dbReference type="ARBA" id="ARBA00022917"/>
    </source>
</evidence>
<keyword evidence="3 9" id="KW-0479">Metal-binding</keyword>
<comment type="subunit">
    <text evidence="1 9">Monomer.</text>
</comment>
<dbReference type="InterPro" id="IPR056411">
    <property type="entry name" value="CysS_C"/>
</dbReference>
<feature type="domain" description="Cysteinyl-tRNA ligase anticodon binding" evidence="11">
    <location>
        <begin position="436"/>
        <end position="481"/>
    </location>
</feature>
<keyword evidence="7 9" id="KW-0648">Protein biosynthesis</keyword>
<keyword evidence="4 9" id="KW-0547">Nucleotide-binding</keyword>
<dbReference type="GO" id="GO:0006423">
    <property type="term" value="P:cysteinyl-tRNA aminoacylation"/>
    <property type="evidence" value="ECO:0007669"/>
    <property type="project" value="UniProtKB-UniRule"/>
</dbReference>
<evidence type="ECO:0000256" key="6">
    <source>
        <dbReference type="ARBA" id="ARBA00022840"/>
    </source>
</evidence>
<comment type="cofactor">
    <cofactor evidence="9">
        <name>Zn(2+)</name>
        <dbReference type="ChEBI" id="CHEBI:29105"/>
    </cofactor>
    <text evidence="9">Binds 1 zinc ion per subunit.</text>
</comment>
<evidence type="ECO:0000313" key="12">
    <source>
        <dbReference type="EMBL" id="OGH95189.1"/>
    </source>
</evidence>
<feature type="binding site" evidence="9">
    <location>
        <position position="28"/>
    </location>
    <ligand>
        <name>Zn(2+)</name>
        <dbReference type="ChEBI" id="CHEBI:29105"/>
    </ligand>
</feature>
<reference evidence="12 13" key="1">
    <citation type="journal article" date="2016" name="Nat. Commun.">
        <title>Thousands of microbial genomes shed light on interconnected biogeochemical processes in an aquifer system.</title>
        <authorList>
            <person name="Anantharaman K."/>
            <person name="Brown C.T."/>
            <person name="Hug L.A."/>
            <person name="Sharon I."/>
            <person name="Castelle C.J."/>
            <person name="Probst A.J."/>
            <person name="Thomas B.C."/>
            <person name="Singh A."/>
            <person name="Wilkins M.J."/>
            <person name="Karaoz U."/>
            <person name="Brodie E.L."/>
            <person name="Williams K.H."/>
            <person name="Hubbard S.S."/>
            <person name="Banfield J.F."/>
        </authorList>
    </citation>
    <scope>NUCLEOTIDE SEQUENCE [LARGE SCALE GENOMIC DNA]</scope>
</reference>
<dbReference type="InterPro" id="IPR014729">
    <property type="entry name" value="Rossmann-like_a/b/a_fold"/>
</dbReference>
<feature type="short sequence motif" description="'KMSKS' region" evidence="9">
    <location>
        <begin position="289"/>
        <end position="293"/>
    </location>
</feature>
<evidence type="ECO:0000256" key="2">
    <source>
        <dbReference type="ARBA" id="ARBA00022598"/>
    </source>
</evidence>
<dbReference type="Gene3D" id="1.20.120.1910">
    <property type="entry name" value="Cysteine-tRNA ligase, C-terminal anti-codon recognition domain"/>
    <property type="match status" value="1"/>
</dbReference>
<dbReference type="SUPFAM" id="SSF47323">
    <property type="entry name" value="Anticodon-binding domain of a subclass of class I aminoacyl-tRNA synthetases"/>
    <property type="match status" value="1"/>
</dbReference>
<feature type="binding site" evidence="9">
    <location>
        <position position="292"/>
    </location>
    <ligand>
        <name>ATP</name>
        <dbReference type="ChEBI" id="CHEBI:30616"/>
    </ligand>
</feature>
<evidence type="ECO:0000256" key="4">
    <source>
        <dbReference type="ARBA" id="ARBA00022741"/>
    </source>
</evidence>